<gene>
    <name evidence="2" type="ORF">CBM2607_MP21621</name>
</gene>
<proteinExistence type="predicted"/>
<feature type="compositionally biased region" description="Low complexity" evidence="1">
    <location>
        <begin position="297"/>
        <end position="306"/>
    </location>
</feature>
<geneLocation type="plasmid" evidence="3">
    <name>ii</name>
</geneLocation>
<reference evidence="2 3" key="1">
    <citation type="submission" date="2018-01" db="EMBL/GenBank/DDBJ databases">
        <authorList>
            <person name="Clerissi C."/>
        </authorList>
    </citation>
    <scope>NUCLEOTIDE SEQUENCE [LARGE SCALE GENOMIC DNA]</scope>
    <source>
        <strain evidence="2">Cupriavidus taiwanensis STM 6160</strain>
        <plasmid evidence="3">ii</plasmid>
    </source>
</reference>
<dbReference type="AlphaFoldDB" id="A0A375HU56"/>
<feature type="compositionally biased region" description="Low complexity" evidence="1">
    <location>
        <begin position="11"/>
        <end position="30"/>
    </location>
</feature>
<protein>
    <submittedName>
        <fullName evidence="2">Uncharacterized protein</fullName>
    </submittedName>
</protein>
<feature type="region of interest" description="Disordered" evidence="1">
    <location>
        <begin position="247"/>
        <end position="318"/>
    </location>
</feature>
<evidence type="ECO:0000256" key="1">
    <source>
        <dbReference type="SAM" id="MobiDB-lite"/>
    </source>
</evidence>
<feature type="compositionally biased region" description="Basic residues" evidence="1">
    <location>
        <begin position="31"/>
        <end position="56"/>
    </location>
</feature>
<name>A0A375HU56_9BURK</name>
<feature type="region of interest" description="Disordered" evidence="1">
    <location>
        <begin position="1"/>
        <end position="115"/>
    </location>
</feature>
<sequence length="318" mass="34756">MESHRGPAPVPAAVLRGPRPGRRPAGPAARRCARPRQRLRRPHGRPRRSRVPRQRRAGTADRRPGRAGIRLGPARNHARRRLDHLQRLRHQGRPQLEGPRRGNHHHGIHRRPAAEGACEVPRLRLVRRGLRRLRAPADEQSALRGRGQRGERRRCGAWLAEGGVCHGSGVRAQAGEDHEEGGGLGSKLCLKPPAASLPRRFKFPLVYSLSRLRTPSPACVLPLPLAGEGWGEGGSINEVKAIAIATAGPHPRPSPASGRGEQTAAPQAPVRSNSCRSLKSRPHRADNFPIPPRRPQPRQSHQSRTRAPCLSSVLASPA</sequence>
<dbReference type="EMBL" id="LT984807">
    <property type="protein sequence ID" value="SPD60963.1"/>
    <property type="molecule type" value="Genomic_DNA"/>
</dbReference>
<organism evidence="2 3">
    <name type="scientific">Cupriavidus neocaledonicus</name>
    <dbReference type="NCBI Taxonomy" id="1040979"/>
    <lineage>
        <taxon>Bacteria</taxon>
        <taxon>Pseudomonadati</taxon>
        <taxon>Pseudomonadota</taxon>
        <taxon>Betaproteobacteria</taxon>
        <taxon>Burkholderiales</taxon>
        <taxon>Burkholderiaceae</taxon>
        <taxon>Cupriavidus</taxon>
    </lineage>
</organism>
<evidence type="ECO:0000313" key="2">
    <source>
        <dbReference type="EMBL" id="SPD60963.1"/>
    </source>
</evidence>
<evidence type="ECO:0000313" key="3">
    <source>
        <dbReference type="Proteomes" id="UP000255168"/>
    </source>
</evidence>
<keyword evidence="2" id="KW-0614">Plasmid</keyword>
<accession>A0A375HU56</accession>
<feature type="compositionally biased region" description="Basic residues" evidence="1">
    <location>
        <begin position="76"/>
        <end position="92"/>
    </location>
</feature>
<feature type="compositionally biased region" description="Basic residues" evidence="1">
    <location>
        <begin position="101"/>
        <end position="111"/>
    </location>
</feature>
<dbReference type="Proteomes" id="UP000255168">
    <property type="component" value="Plasmid II"/>
</dbReference>